<dbReference type="Ensembl" id="ENSPSTT00000020918.1">
    <property type="protein sequence ID" value="ENSPSTP00000019949.1"/>
    <property type="gene ID" value="ENSPSTG00000014457.1"/>
</dbReference>
<evidence type="ECO:0000256" key="4">
    <source>
        <dbReference type="ARBA" id="ARBA00022691"/>
    </source>
</evidence>
<dbReference type="Gene3D" id="3.40.50.150">
    <property type="entry name" value="Vaccinia Virus protein VP39"/>
    <property type="match status" value="1"/>
</dbReference>
<evidence type="ECO:0000256" key="2">
    <source>
        <dbReference type="ARBA" id="ARBA00022603"/>
    </source>
</evidence>
<protein>
    <submittedName>
        <fullName evidence="9">Uncharacterized protein</fullName>
    </submittedName>
</protein>
<organism evidence="9 10">
    <name type="scientific">Pavo cristatus</name>
    <name type="common">Indian peafowl</name>
    <name type="synonym">Blue peafowl</name>
    <dbReference type="NCBI Taxonomy" id="9049"/>
    <lineage>
        <taxon>Eukaryota</taxon>
        <taxon>Metazoa</taxon>
        <taxon>Chordata</taxon>
        <taxon>Craniata</taxon>
        <taxon>Vertebrata</taxon>
        <taxon>Euteleostomi</taxon>
        <taxon>Archelosauria</taxon>
        <taxon>Archosauria</taxon>
        <taxon>Dinosauria</taxon>
        <taxon>Saurischia</taxon>
        <taxon>Theropoda</taxon>
        <taxon>Coelurosauria</taxon>
        <taxon>Aves</taxon>
        <taxon>Neognathae</taxon>
        <taxon>Galloanserae</taxon>
        <taxon>Galliformes</taxon>
        <taxon>Phasianidae</taxon>
        <taxon>Phasianinae</taxon>
        <taxon>Pavo</taxon>
    </lineage>
</organism>
<keyword evidence="5 7" id="KW-0819">tRNA processing</keyword>
<evidence type="ECO:0000256" key="7">
    <source>
        <dbReference type="PROSITE-ProRule" id="PRU00958"/>
    </source>
</evidence>
<evidence type="ECO:0000256" key="1">
    <source>
        <dbReference type="ARBA" id="ARBA00022555"/>
    </source>
</evidence>
<comment type="similarity">
    <text evidence="7">Belongs to the class I-like SAM-binding methyltransferase superfamily. Trm1 family.</text>
</comment>
<reference evidence="9" key="1">
    <citation type="submission" date="2025-08" db="UniProtKB">
        <authorList>
            <consortium name="Ensembl"/>
        </authorList>
    </citation>
    <scope>IDENTIFICATION</scope>
</reference>
<dbReference type="InterPro" id="IPR002905">
    <property type="entry name" value="Trm1"/>
</dbReference>
<keyword evidence="4 7" id="KW-0949">S-adenosyl-L-methionine</keyword>
<name>A0A8C9FSQ8_PAVCR</name>
<dbReference type="Proteomes" id="UP000694428">
    <property type="component" value="Unplaced"/>
</dbReference>
<evidence type="ECO:0000256" key="3">
    <source>
        <dbReference type="ARBA" id="ARBA00022679"/>
    </source>
</evidence>
<evidence type="ECO:0000313" key="10">
    <source>
        <dbReference type="Proteomes" id="UP000694428"/>
    </source>
</evidence>
<dbReference type="GO" id="GO:0000049">
    <property type="term" value="F:tRNA binding"/>
    <property type="evidence" value="ECO:0007669"/>
    <property type="project" value="UniProtKB-UniRule"/>
</dbReference>
<evidence type="ECO:0000313" key="9">
    <source>
        <dbReference type="Ensembl" id="ENSPSTP00000019949.1"/>
    </source>
</evidence>
<dbReference type="PROSITE" id="PS51626">
    <property type="entry name" value="SAM_MT_TRM1"/>
    <property type="match status" value="1"/>
</dbReference>
<evidence type="ECO:0000256" key="5">
    <source>
        <dbReference type="ARBA" id="ARBA00022694"/>
    </source>
</evidence>
<evidence type="ECO:0000256" key="6">
    <source>
        <dbReference type="ARBA" id="ARBA00022884"/>
    </source>
</evidence>
<feature type="region of interest" description="Disordered" evidence="8">
    <location>
        <begin position="40"/>
        <end position="78"/>
    </location>
</feature>
<dbReference type="GO" id="GO:0008033">
    <property type="term" value="P:tRNA processing"/>
    <property type="evidence" value="ECO:0007669"/>
    <property type="project" value="UniProtKB-UniRule"/>
</dbReference>
<dbReference type="InterPro" id="IPR029063">
    <property type="entry name" value="SAM-dependent_MTases_sf"/>
</dbReference>
<keyword evidence="1 7" id="KW-0820">tRNA-binding</keyword>
<keyword evidence="3 7" id="KW-0808">Transferase</keyword>
<keyword evidence="2 7" id="KW-0489">Methyltransferase</keyword>
<keyword evidence="6 7" id="KW-0694">RNA-binding</keyword>
<dbReference type="AlphaFoldDB" id="A0A8C9FSQ8"/>
<reference evidence="9" key="2">
    <citation type="submission" date="2025-09" db="UniProtKB">
        <authorList>
            <consortium name="Ensembl"/>
        </authorList>
    </citation>
    <scope>IDENTIFICATION</scope>
</reference>
<dbReference type="GO" id="GO:0016423">
    <property type="term" value="F:tRNA (guanine) methyltransferase activity"/>
    <property type="evidence" value="ECO:0007669"/>
    <property type="project" value="InterPro"/>
</dbReference>
<evidence type="ECO:0000256" key="8">
    <source>
        <dbReference type="SAM" id="MobiDB-lite"/>
    </source>
</evidence>
<sequence>MRCAVRAGEAAWAGPGREAVGCAGPGAVFPFRSLCAAFSARPPAMDGGSPNGSATPGPPPAAEHPPAATEDPPGPGEILITEGRATVAFPSGNEVFYNPVQEFNRDLT</sequence>
<dbReference type="GO" id="GO:0032259">
    <property type="term" value="P:methylation"/>
    <property type="evidence" value="ECO:0007669"/>
    <property type="project" value="UniProtKB-UniRule"/>
</dbReference>
<proteinExistence type="inferred from homology"/>
<keyword evidence="10" id="KW-1185">Reference proteome</keyword>
<accession>A0A8C9FSQ8</accession>